<dbReference type="PANTHER" id="PTHR36091:SF1">
    <property type="entry name" value="ALTERED INHERITANCE OF MITOCHONDRIA PROTEIN 9, MITOCHONDRIAL"/>
    <property type="match status" value="1"/>
</dbReference>
<keyword evidence="5" id="KW-0496">Mitochondrion</keyword>
<evidence type="ECO:0000256" key="2">
    <source>
        <dbReference type="ARBA" id="ARBA00005543"/>
    </source>
</evidence>
<organism evidence="8 9">
    <name type="scientific">Aureobasidium pullulans</name>
    <name type="common">Black yeast</name>
    <name type="synonym">Pullularia pullulans</name>
    <dbReference type="NCBI Taxonomy" id="5580"/>
    <lineage>
        <taxon>Eukaryota</taxon>
        <taxon>Fungi</taxon>
        <taxon>Dikarya</taxon>
        <taxon>Ascomycota</taxon>
        <taxon>Pezizomycotina</taxon>
        <taxon>Dothideomycetes</taxon>
        <taxon>Dothideomycetidae</taxon>
        <taxon>Dothideales</taxon>
        <taxon>Saccotheciaceae</taxon>
        <taxon>Aureobasidium</taxon>
    </lineage>
</organism>
<name>A0ABR0TA15_AURPU</name>
<accession>A0ABR0TA15</accession>
<dbReference type="PANTHER" id="PTHR36091">
    <property type="entry name" value="ALTERED INHERITANCE OF MITOCHONDRIA PROTEIN 9, MITOCHONDRIAL"/>
    <property type="match status" value="1"/>
</dbReference>
<keyword evidence="9" id="KW-1185">Reference proteome</keyword>
<evidence type="ECO:0000256" key="4">
    <source>
        <dbReference type="ARBA" id="ARBA00022946"/>
    </source>
</evidence>
<comment type="caution">
    <text evidence="8">The sequence shown here is derived from an EMBL/GenBank/DDBJ whole genome shotgun (WGS) entry which is preliminary data.</text>
</comment>
<evidence type="ECO:0000256" key="3">
    <source>
        <dbReference type="ARBA" id="ARBA00016197"/>
    </source>
</evidence>
<evidence type="ECO:0000256" key="6">
    <source>
        <dbReference type="ARBA" id="ARBA00031849"/>
    </source>
</evidence>
<dbReference type="Gene3D" id="3.30.200.20">
    <property type="entry name" value="Phosphorylase Kinase, domain 1"/>
    <property type="match status" value="1"/>
</dbReference>
<protein>
    <recommendedName>
        <fullName evidence="3">Altered inheritance of mitochondria protein 9, mitochondrial</fullName>
    </recommendedName>
    <alternativeName>
        <fullName evidence="6">Found in mitochondrial proteome protein 29</fullName>
    </alternativeName>
</protein>
<evidence type="ECO:0000256" key="1">
    <source>
        <dbReference type="ARBA" id="ARBA00004173"/>
    </source>
</evidence>
<dbReference type="InterPro" id="IPR011009">
    <property type="entry name" value="Kinase-like_dom_sf"/>
</dbReference>
<gene>
    <name evidence="8" type="ORF">QM012_002609</name>
</gene>
<reference evidence="8 9" key="1">
    <citation type="submission" date="2023-11" db="EMBL/GenBank/DDBJ databases">
        <title>Draft genome sequence and annotation of the polyextremotolerant black yeast-like fungus Aureobasidium pullulans NRRL 62042.</title>
        <authorList>
            <person name="Dielentheis-Frenken M.R.E."/>
            <person name="Wibberg D."/>
            <person name="Blank L.M."/>
            <person name="Tiso T."/>
        </authorList>
    </citation>
    <scope>NUCLEOTIDE SEQUENCE [LARGE SCALE GENOMIC DNA]</scope>
    <source>
        <strain evidence="8 9">NRRL 62042</strain>
    </source>
</reference>
<dbReference type="SUPFAM" id="SSF56112">
    <property type="entry name" value="Protein kinase-like (PK-like)"/>
    <property type="match status" value="1"/>
</dbReference>
<comment type="similarity">
    <text evidence="2">Belongs to the AIM9 family.</text>
</comment>
<dbReference type="InterPro" id="IPR002575">
    <property type="entry name" value="Aminoglycoside_PTrfase"/>
</dbReference>
<keyword evidence="4" id="KW-0809">Transit peptide</keyword>
<evidence type="ECO:0000313" key="8">
    <source>
        <dbReference type="EMBL" id="KAK6001278.1"/>
    </source>
</evidence>
<dbReference type="EMBL" id="JASGXD010000014">
    <property type="protein sequence ID" value="KAK6001278.1"/>
    <property type="molecule type" value="Genomic_DNA"/>
</dbReference>
<sequence length="531" mass="59611">MPRHLELPPQPNLFVSTSNFNNQVRNIRYNAFDPYAYTQGRWLDKDRERREARQLDFNFEALVDIAINSSDGAHRLVARLPNHLAGPPRLTVSSETATLQYVREKTTVPVPKVLAWSVDSKTNSVGAEYMVMEAANGVPLSSVWNQMTGSQHIACIESIGKLAKQLCSLEFADFGSLYFDGPDRPAGAISHDERYCIGPHCARQHWGYGHKKDARSTMLEGCQGSWRDIAAYSSDLAQLARSTIQARGSTESDNNHLQLLDIYQSTVEAIRSLESFRNISKPLLFHPDLHIRNIFVHESDHTMVTSIIDWQAAAIEPSFVNTAETPDIAQLLTLDKTLDATLDAETKNARTDAERCATTWIVMRHLCPKLGEAALVLDPLARDVIVDSDFENSDERKSSAAALCRFLTAASSGWLDDPVCIRSVLADLGGQWHDLGLPGTSLYQPTQADTEALSVQLDEFESTQRLREYLSRLLGCDHDGWVSAERWDEVLPVYREQYEKFVESCVASKEQHETEAAALEKAQRLWPFDMR</sequence>
<evidence type="ECO:0000313" key="9">
    <source>
        <dbReference type="Proteomes" id="UP001341245"/>
    </source>
</evidence>
<evidence type="ECO:0000259" key="7">
    <source>
        <dbReference type="Pfam" id="PF01636"/>
    </source>
</evidence>
<proteinExistence type="inferred from homology"/>
<dbReference type="Proteomes" id="UP001341245">
    <property type="component" value="Unassembled WGS sequence"/>
</dbReference>
<evidence type="ECO:0000256" key="5">
    <source>
        <dbReference type="ARBA" id="ARBA00023128"/>
    </source>
</evidence>
<feature type="domain" description="Aminoglycoside phosphotransferase" evidence="7">
    <location>
        <begin position="72"/>
        <end position="316"/>
    </location>
</feature>
<dbReference type="InterPro" id="IPR051035">
    <property type="entry name" value="Mito_inheritance_9"/>
</dbReference>
<comment type="subcellular location">
    <subcellularLocation>
        <location evidence="1">Mitochondrion</location>
    </subcellularLocation>
</comment>
<dbReference type="Pfam" id="PF01636">
    <property type="entry name" value="APH"/>
    <property type="match status" value="1"/>
</dbReference>